<dbReference type="PANTHER" id="PTHR24040">
    <property type="entry name" value="LAMININ G-LIKE DOMAIN-CONTAINING PROTEIN"/>
    <property type="match status" value="1"/>
</dbReference>
<dbReference type="GO" id="GO:0005886">
    <property type="term" value="C:plasma membrane"/>
    <property type="evidence" value="ECO:0007669"/>
    <property type="project" value="UniProtKB-SubCell"/>
</dbReference>
<evidence type="ECO:0000256" key="13">
    <source>
        <dbReference type="ARBA" id="ARBA00023180"/>
    </source>
</evidence>
<feature type="domain" description="EGF-like" evidence="16">
    <location>
        <begin position="22"/>
        <end position="58"/>
    </location>
</feature>
<dbReference type="PANTHER" id="PTHR24040:SF13">
    <property type="entry name" value="FIBROPELLIN-1"/>
    <property type="match status" value="1"/>
</dbReference>
<dbReference type="SUPFAM" id="SSF57184">
    <property type="entry name" value="Growth factor receptor domain"/>
    <property type="match status" value="1"/>
</dbReference>
<dbReference type="CDD" id="cd00054">
    <property type="entry name" value="EGF_CA"/>
    <property type="match status" value="4"/>
</dbReference>
<evidence type="ECO:0000256" key="2">
    <source>
        <dbReference type="ARBA" id="ARBA00004613"/>
    </source>
</evidence>
<evidence type="ECO:0000256" key="8">
    <source>
        <dbReference type="ARBA" id="ARBA00022737"/>
    </source>
</evidence>
<dbReference type="GO" id="GO:0023052">
    <property type="term" value="P:signaling"/>
    <property type="evidence" value="ECO:0007669"/>
    <property type="project" value="UniProtKB-ARBA"/>
</dbReference>
<protein>
    <submittedName>
        <fullName evidence="17">Fibrillin-3</fullName>
    </submittedName>
</protein>
<feature type="domain" description="EGF-like" evidence="16">
    <location>
        <begin position="118"/>
        <end position="158"/>
    </location>
</feature>
<feature type="domain" description="EGF-like" evidence="16">
    <location>
        <begin position="65"/>
        <end position="117"/>
    </location>
</feature>
<dbReference type="Pfam" id="PF07645">
    <property type="entry name" value="EGF_CA"/>
    <property type="match status" value="2"/>
</dbReference>
<keyword evidence="6" id="KW-0812">Transmembrane</keyword>
<dbReference type="InterPro" id="IPR018097">
    <property type="entry name" value="EGF_Ca-bd_CS"/>
</dbReference>
<evidence type="ECO:0000256" key="9">
    <source>
        <dbReference type="ARBA" id="ARBA00022837"/>
    </source>
</evidence>
<keyword evidence="5 14" id="KW-0245">EGF-like domain</keyword>
<dbReference type="Pfam" id="PF12947">
    <property type="entry name" value="EGF_3"/>
    <property type="match status" value="1"/>
</dbReference>
<gene>
    <name evidence="17" type="primary">FBN3_1</name>
    <name evidence="17" type="ORF">Anas_13216</name>
</gene>
<dbReference type="AlphaFoldDB" id="A0A5N5T5Z1"/>
<dbReference type="SMART" id="SM00181">
    <property type="entry name" value="EGF"/>
    <property type="match status" value="4"/>
</dbReference>
<dbReference type="Pfam" id="PF00008">
    <property type="entry name" value="EGF"/>
    <property type="match status" value="1"/>
</dbReference>
<comment type="caution">
    <text evidence="17">The sequence shown here is derived from an EMBL/GenBank/DDBJ whole genome shotgun (WGS) entry which is preliminary data.</text>
</comment>
<keyword evidence="10" id="KW-1133">Transmembrane helix</keyword>
<dbReference type="InterPro" id="IPR000742">
    <property type="entry name" value="EGF"/>
</dbReference>
<evidence type="ECO:0000256" key="4">
    <source>
        <dbReference type="ARBA" id="ARBA00022525"/>
    </source>
</evidence>
<dbReference type="InterPro" id="IPR049883">
    <property type="entry name" value="NOTCH1_EGF-like"/>
</dbReference>
<dbReference type="GO" id="GO:0005509">
    <property type="term" value="F:calcium ion binding"/>
    <property type="evidence" value="ECO:0007669"/>
    <property type="project" value="InterPro"/>
</dbReference>
<dbReference type="PROSITE" id="PS01186">
    <property type="entry name" value="EGF_2"/>
    <property type="match status" value="3"/>
</dbReference>
<accession>A0A5N5T5Z1</accession>
<feature type="chain" id="PRO_5024424676" evidence="15">
    <location>
        <begin position="29"/>
        <end position="211"/>
    </location>
</feature>
<dbReference type="InterPro" id="IPR051145">
    <property type="entry name" value="GAS-SHBG-PROS"/>
</dbReference>
<keyword evidence="13" id="KW-0325">Glycoprotein</keyword>
<dbReference type="FunFam" id="2.10.25.10:FF:000122">
    <property type="entry name" value="Protein crumbs homolog 2"/>
    <property type="match status" value="1"/>
</dbReference>
<comment type="subcellular location">
    <subcellularLocation>
        <location evidence="1">Cell membrane</location>
        <topology evidence="1">Single-pass type I membrane protein</topology>
    </subcellularLocation>
    <subcellularLocation>
        <location evidence="2">Secreted</location>
    </subcellularLocation>
</comment>
<keyword evidence="18" id="KW-1185">Reference proteome</keyword>
<dbReference type="InterPro" id="IPR000152">
    <property type="entry name" value="EGF-type_Asp/Asn_hydroxyl_site"/>
</dbReference>
<dbReference type="InterPro" id="IPR009030">
    <property type="entry name" value="Growth_fac_rcpt_cys_sf"/>
</dbReference>
<evidence type="ECO:0000256" key="11">
    <source>
        <dbReference type="ARBA" id="ARBA00023136"/>
    </source>
</evidence>
<dbReference type="FunFam" id="2.10.25.10:FF:000038">
    <property type="entry name" value="Fibrillin 2"/>
    <property type="match status" value="2"/>
</dbReference>
<keyword evidence="9" id="KW-0106">Calcium</keyword>
<dbReference type="EMBL" id="SEYY01008698">
    <property type="protein sequence ID" value="KAB7502053.1"/>
    <property type="molecule type" value="Genomic_DNA"/>
</dbReference>
<comment type="caution">
    <text evidence="14">Lacks conserved residue(s) required for the propagation of feature annotation.</text>
</comment>
<dbReference type="SUPFAM" id="SSF57196">
    <property type="entry name" value="EGF/Laminin"/>
    <property type="match status" value="1"/>
</dbReference>
<evidence type="ECO:0000256" key="1">
    <source>
        <dbReference type="ARBA" id="ARBA00004251"/>
    </source>
</evidence>
<keyword evidence="8" id="KW-0677">Repeat</keyword>
<evidence type="ECO:0000259" key="16">
    <source>
        <dbReference type="PROSITE" id="PS50026"/>
    </source>
</evidence>
<keyword evidence="12" id="KW-1015">Disulfide bond</keyword>
<dbReference type="PROSITE" id="PS50026">
    <property type="entry name" value="EGF_3"/>
    <property type="match status" value="4"/>
</dbReference>
<evidence type="ECO:0000256" key="5">
    <source>
        <dbReference type="ARBA" id="ARBA00022536"/>
    </source>
</evidence>
<dbReference type="PROSITE" id="PS00010">
    <property type="entry name" value="ASX_HYDROXYL"/>
    <property type="match status" value="4"/>
</dbReference>
<sequence>RYVSCLIIGKYFTLLCFLLFNDINECALSPCAKGALCVNGINNFTCACPPGFNGDAYNPLGECKDIDECIESNAPLNTTGDSWVFPCGSSATCINSPGSFECKCRPGFKGDPVTTCLDINECHLEGSCGEHASCLNFPGSYKCFCPKGFKGNGKENCINVNECHSNPCGANAKCIDNIGSYGCQCLEGFVGDPHTGCKDMDDVLRIHVPVV</sequence>
<dbReference type="Gene3D" id="2.10.25.10">
    <property type="entry name" value="Laminin"/>
    <property type="match status" value="4"/>
</dbReference>
<proteinExistence type="predicted"/>
<evidence type="ECO:0000256" key="6">
    <source>
        <dbReference type="ARBA" id="ARBA00022692"/>
    </source>
</evidence>
<keyword evidence="11" id="KW-0472">Membrane</keyword>
<dbReference type="GO" id="GO:0005576">
    <property type="term" value="C:extracellular region"/>
    <property type="evidence" value="ECO:0007669"/>
    <property type="project" value="UniProtKB-SubCell"/>
</dbReference>
<keyword evidence="7 15" id="KW-0732">Signal</keyword>
<dbReference type="InterPro" id="IPR024731">
    <property type="entry name" value="NELL2-like_EGF"/>
</dbReference>
<evidence type="ECO:0000256" key="7">
    <source>
        <dbReference type="ARBA" id="ARBA00022729"/>
    </source>
</evidence>
<keyword evidence="4" id="KW-0964">Secreted</keyword>
<organism evidence="17 18">
    <name type="scientific">Armadillidium nasatum</name>
    <dbReference type="NCBI Taxonomy" id="96803"/>
    <lineage>
        <taxon>Eukaryota</taxon>
        <taxon>Metazoa</taxon>
        <taxon>Ecdysozoa</taxon>
        <taxon>Arthropoda</taxon>
        <taxon>Crustacea</taxon>
        <taxon>Multicrustacea</taxon>
        <taxon>Malacostraca</taxon>
        <taxon>Eumalacostraca</taxon>
        <taxon>Peracarida</taxon>
        <taxon>Isopoda</taxon>
        <taxon>Oniscidea</taxon>
        <taxon>Crinocheta</taxon>
        <taxon>Armadillidiidae</taxon>
        <taxon>Armadillidium</taxon>
    </lineage>
</organism>
<dbReference type="OrthoDB" id="6376919at2759"/>
<dbReference type="GO" id="GO:0007154">
    <property type="term" value="P:cell communication"/>
    <property type="evidence" value="ECO:0007669"/>
    <property type="project" value="UniProtKB-ARBA"/>
</dbReference>
<name>A0A5N5T5Z1_9CRUS</name>
<dbReference type="PROSITE" id="PS01187">
    <property type="entry name" value="EGF_CA"/>
    <property type="match status" value="2"/>
</dbReference>
<dbReference type="SMART" id="SM00179">
    <property type="entry name" value="EGF_CA"/>
    <property type="match status" value="4"/>
</dbReference>
<reference evidence="17 18" key="1">
    <citation type="journal article" date="2019" name="PLoS Biol.">
        <title>Sex chromosomes control vertical transmission of feminizing Wolbachia symbionts in an isopod.</title>
        <authorList>
            <person name="Becking T."/>
            <person name="Chebbi M.A."/>
            <person name="Giraud I."/>
            <person name="Moumen B."/>
            <person name="Laverre T."/>
            <person name="Caubet Y."/>
            <person name="Peccoud J."/>
            <person name="Gilbert C."/>
            <person name="Cordaux R."/>
        </authorList>
    </citation>
    <scope>NUCLEOTIDE SEQUENCE [LARGE SCALE GENOMIC DNA]</scope>
    <source>
        <strain evidence="17">ANa2</strain>
        <tissue evidence="17">Whole body excluding digestive tract and cuticle</tissue>
    </source>
</reference>
<evidence type="ECO:0000256" key="14">
    <source>
        <dbReference type="PROSITE-ProRule" id="PRU00076"/>
    </source>
</evidence>
<evidence type="ECO:0000313" key="17">
    <source>
        <dbReference type="EMBL" id="KAB7502053.1"/>
    </source>
</evidence>
<feature type="domain" description="EGF-like" evidence="16">
    <location>
        <begin position="159"/>
        <end position="198"/>
    </location>
</feature>
<evidence type="ECO:0000256" key="3">
    <source>
        <dbReference type="ARBA" id="ARBA00022475"/>
    </source>
</evidence>
<dbReference type="Proteomes" id="UP000326759">
    <property type="component" value="Unassembled WGS sequence"/>
</dbReference>
<feature type="non-terminal residue" evidence="17">
    <location>
        <position position="1"/>
    </location>
</feature>
<keyword evidence="3" id="KW-1003">Cell membrane</keyword>
<dbReference type="InterPro" id="IPR001881">
    <property type="entry name" value="EGF-like_Ca-bd_dom"/>
</dbReference>
<evidence type="ECO:0000256" key="10">
    <source>
        <dbReference type="ARBA" id="ARBA00022989"/>
    </source>
</evidence>
<dbReference type="FunFam" id="2.10.25.10:FF:000391">
    <property type="entry name" value="Weary, isoform C"/>
    <property type="match status" value="1"/>
</dbReference>
<evidence type="ECO:0000256" key="12">
    <source>
        <dbReference type="ARBA" id="ARBA00023157"/>
    </source>
</evidence>
<evidence type="ECO:0000256" key="15">
    <source>
        <dbReference type="SAM" id="SignalP"/>
    </source>
</evidence>
<evidence type="ECO:0000313" key="18">
    <source>
        <dbReference type="Proteomes" id="UP000326759"/>
    </source>
</evidence>
<feature type="signal peptide" evidence="15">
    <location>
        <begin position="1"/>
        <end position="28"/>
    </location>
</feature>